<dbReference type="EMBL" id="CM046391">
    <property type="protein sequence ID" value="KAI8558966.1"/>
    <property type="molecule type" value="Genomic_DNA"/>
</dbReference>
<comment type="caution">
    <text evidence="1">The sequence shown here is derived from an EMBL/GenBank/DDBJ whole genome shotgun (WGS) entry which is preliminary data.</text>
</comment>
<gene>
    <name evidence="1" type="ORF">RHMOL_Rhmol04G0137300</name>
</gene>
<reference evidence="1" key="1">
    <citation type="submission" date="2022-02" db="EMBL/GenBank/DDBJ databases">
        <title>Plant Genome Project.</title>
        <authorList>
            <person name="Zhang R.-G."/>
        </authorList>
    </citation>
    <scope>NUCLEOTIDE SEQUENCE</scope>
    <source>
        <strain evidence="1">AT1</strain>
    </source>
</reference>
<name>A0ACC0P1D2_RHOML</name>
<organism evidence="1 2">
    <name type="scientific">Rhododendron molle</name>
    <name type="common">Chinese azalea</name>
    <name type="synonym">Azalea mollis</name>
    <dbReference type="NCBI Taxonomy" id="49168"/>
    <lineage>
        <taxon>Eukaryota</taxon>
        <taxon>Viridiplantae</taxon>
        <taxon>Streptophyta</taxon>
        <taxon>Embryophyta</taxon>
        <taxon>Tracheophyta</taxon>
        <taxon>Spermatophyta</taxon>
        <taxon>Magnoliopsida</taxon>
        <taxon>eudicotyledons</taxon>
        <taxon>Gunneridae</taxon>
        <taxon>Pentapetalae</taxon>
        <taxon>asterids</taxon>
        <taxon>Ericales</taxon>
        <taxon>Ericaceae</taxon>
        <taxon>Ericoideae</taxon>
        <taxon>Rhodoreae</taxon>
        <taxon>Rhododendron</taxon>
    </lineage>
</organism>
<evidence type="ECO:0000313" key="1">
    <source>
        <dbReference type="EMBL" id="KAI8558966.1"/>
    </source>
</evidence>
<keyword evidence="2" id="KW-1185">Reference proteome</keyword>
<protein>
    <submittedName>
        <fullName evidence="1">Uncharacterized protein</fullName>
    </submittedName>
</protein>
<sequence>MPATLFEMASYAPLFVNANGRRWNPDAIVFNSYQLYGTPSFRMQRFFFFLESSGGTLPNSTLQANSSSSLIASAIAWENS</sequence>
<accession>A0ACC0P1D2</accession>
<dbReference type="Proteomes" id="UP001062846">
    <property type="component" value="Chromosome 4"/>
</dbReference>
<evidence type="ECO:0000313" key="2">
    <source>
        <dbReference type="Proteomes" id="UP001062846"/>
    </source>
</evidence>
<proteinExistence type="predicted"/>